<feature type="repeat" description="Solcar" evidence="10">
    <location>
        <begin position="199"/>
        <end position="282"/>
    </location>
</feature>
<feature type="repeat" description="Solcar" evidence="10">
    <location>
        <begin position="7"/>
        <end position="92"/>
    </location>
</feature>
<evidence type="ECO:0000313" key="15">
    <source>
        <dbReference type="Proteomes" id="UP001465668"/>
    </source>
</evidence>
<evidence type="ECO:0000256" key="6">
    <source>
        <dbReference type="ARBA" id="ARBA00022792"/>
    </source>
</evidence>
<keyword evidence="7 12" id="KW-1133">Transmembrane helix</keyword>
<keyword evidence="4 10" id="KW-0812">Transmembrane</keyword>
<dbReference type="SUPFAM" id="SSF103506">
    <property type="entry name" value="Mitochondrial carrier"/>
    <property type="match status" value="1"/>
</dbReference>
<dbReference type="InterPro" id="IPR049563">
    <property type="entry name" value="TXTP-like"/>
</dbReference>
<evidence type="ECO:0000256" key="10">
    <source>
        <dbReference type="PROSITE-ProRule" id="PRU00282"/>
    </source>
</evidence>
<dbReference type="InterPro" id="IPR023395">
    <property type="entry name" value="MCP_dom_sf"/>
</dbReference>
<reference evidence="14 15" key="1">
    <citation type="submission" date="2024-02" db="EMBL/GenBank/DDBJ databases">
        <title>First draft genome assembly of two strains of Seiridium cardinale.</title>
        <authorList>
            <person name="Emiliani G."/>
            <person name="Scali E."/>
        </authorList>
    </citation>
    <scope>NUCLEOTIDE SEQUENCE [LARGE SCALE GENOMIC DNA]</scope>
    <source>
        <strain evidence="14 15">BM-138-000479</strain>
    </source>
</reference>
<dbReference type="InterPro" id="IPR038305">
    <property type="entry name" value="HeLo_sf"/>
</dbReference>
<comment type="subcellular location">
    <subcellularLocation>
        <location evidence="1">Mitochondrion membrane</location>
        <topology evidence="1">Multi-pass membrane protein</topology>
    </subcellularLocation>
</comment>
<evidence type="ECO:0000256" key="11">
    <source>
        <dbReference type="SAM" id="MobiDB-lite"/>
    </source>
</evidence>
<keyword evidence="15" id="KW-1185">Reference proteome</keyword>
<dbReference type="PANTHER" id="PTHR45788:SF3">
    <property type="entry name" value="TRICARBOXYLATE TRANSPORT PROTEIN"/>
    <property type="match status" value="1"/>
</dbReference>
<dbReference type="Pfam" id="PF00179">
    <property type="entry name" value="UQ_con"/>
    <property type="match status" value="1"/>
</dbReference>
<evidence type="ECO:0000259" key="13">
    <source>
        <dbReference type="PROSITE" id="PS50127"/>
    </source>
</evidence>
<dbReference type="Pfam" id="PF14479">
    <property type="entry name" value="HeLo"/>
    <property type="match status" value="1"/>
</dbReference>
<evidence type="ECO:0000256" key="8">
    <source>
        <dbReference type="ARBA" id="ARBA00023128"/>
    </source>
</evidence>
<organism evidence="14 15">
    <name type="scientific">Seiridium cardinale</name>
    <dbReference type="NCBI Taxonomy" id="138064"/>
    <lineage>
        <taxon>Eukaryota</taxon>
        <taxon>Fungi</taxon>
        <taxon>Dikarya</taxon>
        <taxon>Ascomycota</taxon>
        <taxon>Pezizomycotina</taxon>
        <taxon>Sordariomycetes</taxon>
        <taxon>Xylariomycetidae</taxon>
        <taxon>Amphisphaeriales</taxon>
        <taxon>Sporocadaceae</taxon>
        <taxon>Seiridium</taxon>
    </lineage>
</organism>
<evidence type="ECO:0000313" key="14">
    <source>
        <dbReference type="EMBL" id="KAK9776062.1"/>
    </source>
</evidence>
<gene>
    <name evidence="14" type="ORF">SCAR479_07282</name>
</gene>
<name>A0ABR2XQX1_9PEZI</name>
<evidence type="ECO:0000256" key="2">
    <source>
        <dbReference type="ARBA" id="ARBA00006375"/>
    </source>
</evidence>
<dbReference type="InterPro" id="IPR029498">
    <property type="entry name" value="HeLo_dom"/>
</dbReference>
<evidence type="ECO:0000256" key="1">
    <source>
        <dbReference type="ARBA" id="ARBA00004225"/>
    </source>
</evidence>
<dbReference type="SUPFAM" id="SSF54495">
    <property type="entry name" value="UBC-like"/>
    <property type="match status" value="1"/>
</dbReference>
<sequence length="1026" mass="115144">MVADGRSSPLVSLLGGGIAGGVEAFCTYPFEFAKTRVQLYGHGTSRNPFKIVGQVVKDEGLAALYKGCSTMIVGSIGKDAIRFLAFDSIRKIFEDPETHTLGPAQSIASGMVAGVVSSTIIVTPTERIKTVLIDDAKTQRRFRSPWNCISTLTAEQGLRRALYAGYITTTLKQIGTTGFRLGSYSIIKDWEKSHGINVNSPVTTFANGAVAGTITTLATQPFDTIKTKAQQAKRVGTMDAIRVILKEDGFFKGFWRGTVMRLGRTVMAGGILFTANEQAVKVLKPVCSPYRSFWRIRFLLMAEAVGLALGVLGIAGLFTSCLENFEIVVRAKTFSENFELLCTQLEIERTRLIIWGRSTGLAPESDGRRLPFNTSLNCSDIRPTVEATLHQLRTLLEKADVVTGRYTLKEGVDLGHEPGSLRLTIFRDSFERVKERIKRNQKQKSSWQVTRWSIHDEPQFERLVTKIRELLDGLYSITSALELRERQYAGLRKRQDDMLVEEIEAISDTRSLELLEELGSSPAAPEVLRTISDTASVRLTIITSSSRSYHTARTRQTRNSTGKARLALLPISTNVPERPPSPQKPVGPVEPGSPNATDDTVVPQHRRWMVDLLSRSRPVDQSLIFSDMDLQYGKNLRDIKQHDDQMSAARMPQLLTSAEPTQDVSPAHRMFLELRNIRRAAVSYVTAAPLGDCLDKILASIEGPPGTPYQGGIFWITALLVPGKPPLLHFHTRIYHPNIDHTGKICVDYGSWLRDSSRMNKHPSFQRMQTQLPWFSEHVTKHYNLGALLVAACGLLASPNVEDPLVPEIAEKYITDYEGYCAAARMYTKRYASPHRPTEETLVFVDAETEDAEETFVVPEYQPKQISASIVNFRPPMEDPDYFAVSVPKVFRMVDRQISHDALKDQRDPRCSLEDGHIAFTRGELKCLLQQLLNQTTLDRDLLAHLQQSFEQCNFNLIAVASVADWCYEYDSRNLSLSERDQQQFAKTRKEVTDQWGDMFQKLKFFLYDYVVRDNYAESRSSGCLP</sequence>
<comment type="caution">
    <text evidence="14">The sequence shown here is derived from an EMBL/GenBank/DDBJ whole genome shotgun (WGS) entry which is preliminary data.</text>
</comment>
<proteinExistence type="inferred from homology"/>
<evidence type="ECO:0000256" key="12">
    <source>
        <dbReference type="SAM" id="Phobius"/>
    </source>
</evidence>
<keyword evidence="8" id="KW-0496">Mitochondrion</keyword>
<evidence type="ECO:0000256" key="5">
    <source>
        <dbReference type="ARBA" id="ARBA00022737"/>
    </source>
</evidence>
<evidence type="ECO:0000256" key="7">
    <source>
        <dbReference type="ARBA" id="ARBA00022989"/>
    </source>
</evidence>
<evidence type="ECO:0000256" key="4">
    <source>
        <dbReference type="ARBA" id="ARBA00022692"/>
    </source>
</evidence>
<comment type="similarity">
    <text evidence="2">Belongs to the mitochondrial carrier (TC 2.A.29) family.</text>
</comment>
<feature type="repeat" description="Solcar" evidence="10">
    <location>
        <begin position="101"/>
        <end position="190"/>
    </location>
</feature>
<dbReference type="Gene3D" id="3.10.110.10">
    <property type="entry name" value="Ubiquitin Conjugating Enzyme"/>
    <property type="match status" value="1"/>
</dbReference>
<dbReference type="Pfam" id="PF00153">
    <property type="entry name" value="Mito_carr"/>
    <property type="match status" value="3"/>
</dbReference>
<feature type="region of interest" description="Disordered" evidence="11">
    <location>
        <begin position="573"/>
        <end position="600"/>
    </location>
</feature>
<feature type="transmembrane region" description="Helical" evidence="12">
    <location>
        <begin position="298"/>
        <end position="318"/>
    </location>
</feature>
<keyword evidence="3" id="KW-0813">Transport</keyword>
<dbReference type="InterPro" id="IPR000608">
    <property type="entry name" value="UBC"/>
</dbReference>
<dbReference type="Gene3D" id="1.50.40.10">
    <property type="entry name" value="Mitochondrial carrier domain"/>
    <property type="match status" value="1"/>
</dbReference>
<dbReference type="SMART" id="SM00212">
    <property type="entry name" value="UBCc"/>
    <property type="match status" value="1"/>
</dbReference>
<protein>
    <submittedName>
        <fullName evidence="14">UBC core domain-containing protein</fullName>
    </submittedName>
</protein>
<dbReference type="PROSITE" id="PS50920">
    <property type="entry name" value="SOLCAR"/>
    <property type="match status" value="3"/>
</dbReference>
<dbReference type="PANTHER" id="PTHR45788">
    <property type="entry name" value="SUCCINATE/FUMARATE MITOCHONDRIAL TRANSPORTER-RELATED"/>
    <property type="match status" value="1"/>
</dbReference>
<feature type="domain" description="UBC core" evidence="13">
    <location>
        <begin position="665"/>
        <end position="833"/>
    </location>
</feature>
<keyword evidence="6" id="KW-0999">Mitochondrion inner membrane</keyword>
<dbReference type="Gene3D" id="1.20.120.1020">
    <property type="entry name" value="Prion-inhibition and propagation, HeLo domain"/>
    <property type="match status" value="1"/>
</dbReference>
<accession>A0ABR2XQX1</accession>
<dbReference type="EMBL" id="JARVKM010000030">
    <property type="protein sequence ID" value="KAK9776062.1"/>
    <property type="molecule type" value="Genomic_DNA"/>
</dbReference>
<dbReference type="InterPro" id="IPR016135">
    <property type="entry name" value="UBQ-conjugating_enzyme/RWD"/>
</dbReference>
<dbReference type="Proteomes" id="UP001465668">
    <property type="component" value="Unassembled WGS sequence"/>
</dbReference>
<evidence type="ECO:0000256" key="3">
    <source>
        <dbReference type="ARBA" id="ARBA00022448"/>
    </source>
</evidence>
<keyword evidence="5" id="KW-0677">Repeat</keyword>
<dbReference type="PROSITE" id="PS50127">
    <property type="entry name" value="UBC_2"/>
    <property type="match status" value="1"/>
</dbReference>
<keyword evidence="9 10" id="KW-0472">Membrane</keyword>
<evidence type="ECO:0000256" key="9">
    <source>
        <dbReference type="ARBA" id="ARBA00023136"/>
    </source>
</evidence>
<dbReference type="InterPro" id="IPR018108">
    <property type="entry name" value="MCP_transmembrane"/>
</dbReference>